<dbReference type="AlphaFoldDB" id="A0A645D8P0"/>
<dbReference type="GO" id="GO:0016020">
    <property type="term" value="C:membrane"/>
    <property type="evidence" value="ECO:0007669"/>
    <property type="project" value="InterPro"/>
</dbReference>
<proteinExistence type="predicted"/>
<gene>
    <name evidence="2" type="ORF">SDC9_132640</name>
</gene>
<name>A0A645D8P0_9ZZZZ</name>
<keyword evidence="1" id="KW-1133">Transmembrane helix</keyword>
<sequence length="96" mass="10647">MGRCSPYLGILIIARELIVTSFRIIAMGSGIELAADRWGKYKTLLQVMSICTILLGLVYEPAAFLGQLLLYAATAMTLFSGWHYLRANWACIGKDM</sequence>
<dbReference type="InterPro" id="IPR043130">
    <property type="entry name" value="CDP-OH_PTrfase_TM_dom"/>
</dbReference>
<accession>A0A645D8P0</accession>
<dbReference type="GO" id="GO:0008654">
    <property type="term" value="P:phospholipid biosynthetic process"/>
    <property type="evidence" value="ECO:0007669"/>
    <property type="project" value="InterPro"/>
</dbReference>
<dbReference type="EMBL" id="VSSQ01033832">
    <property type="protein sequence ID" value="MPM85559.1"/>
    <property type="molecule type" value="Genomic_DNA"/>
</dbReference>
<evidence type="ECO:0008006" key="3">
    <source>
        <dbReference type="Google" id="ProtNLM"/>
    </source>
</evidence>
<protein>
    <recommendedName>
        <fullName evidence="3">CDP-diacylglycerol--glycerol-3-phosphate 3-phosphatidyltransferase</fullName>
    </recommendedName>
</protein>
<evidence type="ECO:0000256" key="1">
    <source>
        <dbReference type="SAM" id="Phobius"/>
    </source>
</evidence>
<feature type="transmembrane region" description="Helical" evidence="1">
    <location>
        <begin position="68"/>
        <end position="85"/>
    </location>
</feature>
<evidence type="ECO:0000313" key="2">
    <source>
        <dbReference type="EMBL" id="MPM85559.1"/>
    </source>
</evidence>
<comment type="caution">
    <text evidence="2">The sequence shown here is derived from an EMBL/GenBank/DDBJ whole genome shotgun (WGS) entry which is preliminary data.</text>
</comment>
<dbReference type="Pfam" id="PF01066">
    <property type="entry name" value="CDP-OH_P_transf"/>
    <property type="match status" value="1"/>
</dbReference>
<keyword evidence="1" id="KW-0812">Transmembrane</keyword>
<dbReference type="InterPro" id="IPR000462">
    <property type="entry name" value="CDP-OH_P_trans"/>
</dbReference>
<dbReference type="GO" id="GO:0016780">
    <property type="term" value="F:phosphotransferase activity, for other substituted phosphate groups"/>
    <property type="evidence" value="ECO:0007669"/>
    <property type="project" value="InterPro"/>
</dbReference>
<feature type="transmembrane region" description="Helical" evidence="1">
    <location>
        <begin position="6"/>
        <end position="31"/>
    </location>
</feature>
<dbReference type="Gene3D" id="1.20.120.1760">
    <property type="match status" value="1"/>
</dbReference>
<keyword evidence="1" id="KW-0472">Membrane</keyword>
<reference evidence="2" key="1">
    <citation type="submission" date="2019-08" db="EMBL/GenBank/DDBJ databases">
        <authorList>
            <person name="Kucharzyk K."/>
            <person name="Murdoch R.W."/>
            <person name="Higgins S."/>
            <person name="Loffler F."/>
        </authorList>
    </citation>
    <scope>NUCLEOTIDE SEQUENCE</scope>
</reference>
<organism evidence="2">
    <name type="scientific">bioreactor metagenome</name>
    <dbReference type="NCBI Taxonomy" id="1076179"/>
    <lineage>
        <taxon>unclassified sequences</taxon>
        <taxon>metagenomes</taxon>
        <taxon>ecological metagenomes</taxon>
    </lineage>
</organism>